<dbReference type="GO" id="GO:0016877">
    <property type="term" value="F:ligase activity, forming carbon-sulfur bonds"/>
    <property type="evidence" value="ECO:0007669"/>
    <property type="project" value="UniProtKB-ARBA"/>
</dbReference>
<reference evidence="3 4" key="1">
    <citation type="submission" date="2018-04" db="EMBL/GenBank/DDBJ databases">
        <title>Camelliibacillus theae gen. nov., sp. nov., isolated from Pu'er tea.</title>
        <authorList>
            <person name="Niu L."/>
        </authorList>
    </citation>
    <scope>NUCLEOTIDE SEQUENCE [LARGE SCALE GENOMIC DNA]</scope>
    <source>
        <strain evidence="3 4">T8</strain>
    </source>
</reference>
<protein>
    <submittedName>
        <fullName evidence="3">Acyl-CoA synthetase</fullName>
    </submittedName>
</protein>
<evidence type="ECO:0000259" key="1">
    <source>
        <dbReference type="Pfam" id="PF00501"/>
    </source>
</evidence>
<dbReference type="PROSITE" id="PS00455">
    <property type="entry name" value="AMP_BINDING"/>
    <property type="match status" value="1"/>
</dbReference>
<proteinExistence type="predicted"/>
<dbReference type="Gene3D" id="3.40.50.12780">
    <property type="entry name" value="N-terminal domain of ligase-like"/>
    <property type="match status" value="1"/>
</dbReference>
<dbReference type="InterPro" id="IPR000873">
    <property type="entry name" value="AMP-dep_synth/lig_dom"/>
</dbReference>
<name>A0A2U1JWY1_9BACI</name>
<gene>
    <name evidence="3" type="ORF">DCC39_12850</name>
</gene>
<dbReference type="InterPro" id="IPR050237">
    <property type="entry name" value="ATP-dep_AMP-bd_enzyme"/>
</dbReference>
<dbReference type="InterPro" id="IPR042099">
    <property type="entry name" value="ANL_N_sf"/>
</dbReference>
<dbReference type="OrthoDB" id="9778383at2"/>
<feature type="domain" description="AMP-binding enzyme C-terminal" evidence="2">
    <location>
        <begin position="482"/>
        <end position="556"/>
    </location>
</feature>
<evidence type="ECO:0000259" key="2">
    <source>
        <dbReference type="Pfam" id="PF13193"/>
    </source>
</evidence>
<dbReference type="PANTHER" id="PTHR43767:SF10">
    <property type="entry name" value="SURFACTIN SYNTHASE SUBUNIT 1"/>
    <property type="match status" value="1"/>
</dbReference>
<dbReference type="Proteomes" id="UP000245998">
    <property type="component" value="Unassembled WGS sequence"/>
</dbReference>
<evidence type="ECO:0000313" key="3">
    <source>
        <dbReference type="EMBL" id="PWA09459.1"/>
    </source>
</evidence>
<evidence type="ECO:0000313" key="4">
    <source>
        <dbReference type="Proteomes" id="UP000245998"/>
    </source>
</evidence>
<feature type="domain" description="AMP-dependent synthetase/ligase" evidence="1">
    <location>
        <begin position="22"/>
        <end position="431"/>
    </location>
</feature>
<organism evidence="3 4">
    <name type="scientific">Pueribacillus theae</name>
    <dbReference type="NCBI Taxonomy" id="2171751"/>
    <lineage>
        <taxon>Bacteria</taxon>
        <taxon>Bacillati</taxon>
        <taxon>Bacillota</taxon>
        <taxon>Bacilli</taxon>
        <taxon>Bacillales</taxon>
        <taxon>Bacillaceae</taxon>
        <taxon>Pueribacillus</taxon>
    </lineage>
</organism>
<dbReference type="Gene3D" id="3.30.300.30">
    <property type="match status" value="1"/>
</dbReference>
<comment type="caution">
    <text evidence="3">The sequence shown here is derived from an EMBL/GenBank/DDBJ whole genome shotgun (WGS) entry which is preliminary data.</text>
</comment>
<dbReference type="InterPro" id="IPR045851">
    <property type="entry name" value="AMP-bd_C_sf"/>
</dbReference>
<keyword evidence="4" id="KW-1185">Reference proteome</keyword>
<accession>A0A2U1JWY1</accession>
<dbReference type="PANTHER" id="PTHR43767">
    <property type="entry name" value="LONG-CHAIN-FATTY-ACID--COA LIGASE"/>
    <property type="match status" value="1"/>
</dbReference>
<dbReference type="SUPFAM" id="SSF56801">
    <property type="entry name" value="Acetyl-CoA synthetase-like"/>
    <property type="match status" value="1"/>
</dbReference>
<dbReference type="InterPro" id="IPR020845">
    <property type="entry name" value="AMP-binding_CS"/>
</dbReference>
<sequence>MNVNKSLLGLNTDEELIVKQVEHWAKERSDKTFIFYGEENESYTYQAFNEMANNVAHHLIASGIQKGDRISLFLKNPLVTTIAMFGIWKAGAVFCPINFNYKGKLLSYQINDTKPKMLITERQMVSLINDIEQALPKLPVVIYDPKETDHDFKKEAAEVTLHNKFESLPFDTLIKGNGTNLEIELHYYDTANIIYTSGTTGPAKGVVQSYRWMHGYTYISRAFCNEEDVIYNDLPMYHVGGAFSLVARAAYVGCTAAIWDKFSPNDFWKRIKTCGATNATLLDVMIPWLMKAEPNEHDRYNTLKKVHMQPLPKYHHDVAKRFGFDFVTAGFGQTESGSGFSSLIVERSEGEGTPPELYKGYSYQEMLTIAKELNLPIQKGNEPLAKGFMGYPTPHVEAAILNEKDEKCGFGEHGQIAFRSRYPSLIMKEYFNKPGATVEAFQNLWFHTGDVGYKDENGFYYFVDRMKDVIRSRGENVSSYQVEDMMNQHELVSVCAAFPIPAEEGEEDDIVVYVVPKSEGLTENSLKEWAKKEMPKFMWPKYIRMIPDLPRTPTNKIEKYKLKAMIIEELKTIRN</sequence>
<dbReference type="Pfam" id="PF00501">
    <property type="entry name" value="AMP-binding"/>
    <property type="match status" value="1"/>
</dbReference>
<dbReference type="EMBL" id="QCZG01000028">
    <property type="protein sequence ID" value="PWA09459.1"/>
    <property type="molecule type" value="Genomic_DNA"/>
</dbReference>
<dbReference type="AlphaFoldDB" id="A0A2U1JWY1"/>
<dbReference type="InterPro" id="IPR025110">
    <property type="entry name" value="AMP-bd_C"/>
</dbReference>
<dbReference type="RefSeq" id="WP_116555309.1">
    <property type="nucleotide sequence ID" value="NZ_QCZG01000028.1"/>
</dbReference>
<dbReference type="Pfam" id="PF13193">
    <property type="entry name" value="AMP-binding_C"/>
    <property type="match status" value="1"/>
</dbReference>